<gene>
    <name evidence="2" type="ORF">ADUPG1_013196</name>
</gene>
<comment type="caution">
    <text evidence="2">The sequence shown here is derived from an EMBL/GenBank/DDBJ whole genome shotgun (WGS) entry which is preliminary data.</text>
</comment>
<evidence type="ECO:0000313" key="2">
    <source>
        <dbReference type="EMBL" id="GKT25958.1"/>
    </source>
</evidence>
<name>A0ABQ5K2M3_9EUKA</name>
<dbReference type="Proteomes" id="UP001057375">
    <property type="component" value="Unassembled WGS sequence"/>
</dbReference>
<keyword evidence="1" id="KW-0175">Coiled coil</keyword>
<evidence type="ECO:0000256" key="1">
    <source>
        <dbReference type="SAM" id="Coils"/>
    </source>
</evidence>
<feature type="coiled-coil region" evidence="1">
    <location>
        <begin position="269"/>
        <end position="342"/>
    </location>
</feature>
<proteinExistence type="predicted"/>
<dbReference type="EMBL" id="BQXS01012625">
    <property type="protein sequence ID" value="GKT25958.1"/>
    <property type="molecule type" value="Genomic_DNA"/>
</dbReference>
<protein>
    <submittedName>
        <fullName evidence="2">Uncharacterized protein</fullName>
    </submittedName>
</protein>
<reference evidence="2" key="1">
    <citation type="submission" date="2022-03" db="EMBL/GenBank/DDBJ databases">
        <title>Draft genome sequence of Aduncisulcus paluster, a free-living microaerophilic Fornicata.</title>
        <authorList>
            <person name="Yuyama I."/>
            <person name="Kume K."/>
            <person name="Tamura T."/>
            <person name="Inagaki Y."/>
            <person name="Hashimoto T."/>
        </authorList>
    </citation>
    <scope>NUCLEOTIDE SEQUENCE</scope>
    <source>
        <strain evidence="2">NY0171</strain>
    </source>
</reference>
<organism evidence="2 3">
    <name type="scientific">Aduncisulcus paluster</name>
    <dbReference type="NCBI Taxonomy" id="2918883"/>
    <lineage>
        <taxon>Eukaryota</taxon>
        <taxon>Metamonada</taxon>
        <taxon>Carpediemonas-like organisms</taxon>
        <taxon>Aduncisulcus</taxon>
    </lineage>
</organism>
<accession>A0ABQ5K2M3</accession>
<sequence>MNSSIHQKSEDDKRKLLISLRKQVINLTSEQQSLSHRLEEAPHIIEEWKEANEKMKRILGQFHDICEGNMLYAKSLVDEVKDQRIETQVSLKLEEDKCKKNLHDISEAQHLKADCESRMKDIEQSISKTIRFTMGLKAMKASSKLKDRILKKNVLNMWRWKTRVSTSKSEIRERTLDYFQSLRRKRLLKIYFRKMREKCAYSRIVSLSEEANVQDVQEELSALLSSIEKNTSDISTLSSDISSVRSEIEGLTTLSGQTAISISKDQESVELLQISLNEKEELVKHAEERVSNLRRQLSALEEEGETSHSAERVLSSKHALRRHELNEALKKYHDDIETIEHDMYAKKISIAKLKGEHSALSKRMAHTEQGIHSLGLYSTKLKDCTSRASDSISSFLRRTQGEVTRMERALEHRLALIKQFKTRMKATKESISKGEELADAAEKRTERLDLQRIRIEGDYQKEDVRKQRTHSEYILSNRLRRAGATRCGEMYLHIRDGRAILEAK</sequence>
<keyword evidence="3" id="KW-1185">Reference proteome</keyword>
<evidence type="ECO:0000313" key="3">
    <source>
        <dbReference type="Proteomes" id="UP001057375"/>
    </source>
</evidence>